<keyword evidence="1" id="KW-1133">Transmembrane helix</keyword>
<evidence type="ECO:0000313" key="2">
    <source>
        <dbReference type="EMBL" id="PIK26917.1"/>
    </source>
</evidence>
<dbReference type="Proteomes" id="UP000230768">
    <property type="component" value="Unassembled WGS sequence"/>
</dbReference>
<dbReference type="AlphaFoldDB" id="A0A2G8ITV3"/>
<sequence length="66" mass="7281">MVGKLVPLPTPQKVYQLFVFSRNPALFIPSLPHPVPSQSCLGNFFGGTMLFGTLLPFMDAAMKKKK</sequence>
<proteinExistence type="predicted"/>
<evidence type="ECO:0000256" key="1">
    <source>
        <dbReference type="SAM" id="Phobius"/>
    </source>
</evidence>
<feature type="transmembrane region" description="Helical" evidence="1">
    <location>
        <begin position="41"/>
        <end position="62"/>
    </location>
</feature>
<name>A0A2G8ITV3_BACPU</name>
<keyword evidence="1" id="KW-0812">Transmembrane</keyword>
<organism evidence="2 3">
    <name type="scientific">Bacillus pumilus</name>
    <name type="common">Bacillus mesentericus</name>
    <dbReference type="NCBI Taxonomy" id="1408"/>
    <lineage>
        <taxon>Bacteria</taxon>
        <taxon>Bacillati</taxon>
        <taxon>Bacillota</taxon>
        <taxon>Bacilli</taxon>
        <taxon>Bacillales</taxon>
        <taxon>Bacillaceae</taxon>
        <taxon>Bacillus</taxon>
    </lineage>
</organism>
<keyword evidence="1" id="KW-0472">Membrane</keyword>
<dbReference type="EMBL" id="PEKP01000010">
    <property type="protein sequence ID" value="PIK26917.1"/>
    <property type="molecule type" value="Genomic_DNA"/>
</dbReference>
<comment type="caution">
    <text evidence="2">The sequence shown here is derived from an EMBL/GenBank/DDBJ whole genome shotgun (WGS) entry which is preliminary data.</text>
</comment>
<protein>
    <submittedName>
        <fullName evidence="2">Uncharacterized protein</fullName>
    </submittedName>
</protein>
<gene>
    <name evidence="2" type="ORF">CTV99_09400</name>
</gene>
<accession>A0A2G8ITV3</accession>
<evidence type="ECO:0000313" key="3">
    <source>
        <dbReference type="Proteomes" id="UP000230768"/>
    </source>
</evidence>
<reference evidence="2 3" key="1">
    <citation type="submission" date="2017-11" db="EMBL/GenBank/DDBJ databases">
        <title>Draft genome sequence of Bacillus pumilus 51_5il from lake Gorkoye (Russia: Novosibirsk region).</title>
        <authorList>
            <person name="Shipova A.A."/>
            <person name="Rozanov A.S."/>
            <person name="Bryanskaya A.V."/>
            <person name="Peltek S.E."/>
        </authorList>
    </citation>
    <scope>NUCLEOTIDE SEQUENCE [LARGE SCALE GENOMIC DNA]</scope>
    <source>
        <strain evidence="2 3">51_5il</strain>
    </source>
</reference>